<evidence type="ECO:0000256" key="2">
    <source>
        <dbReference type="SAM" id="MobiDB-lite"/>
    </source>
</evidence>
<evidence type="ECO:0000259" key="4">
    <source>
        <dbReference type="PROSITE" id="PS51841"/>
    </source>
</evidence>
<dbReference type="Gene3D" id="2.60.40.1260">
    <property type="entry name" value="Lamin Tail domain"/>
    <property type="match status" value="2"/>
</dbReference>
<feature type="region of interest" description="Disordered" evidence="2">
    <location>
        <begin position="337"/>
        <end position="359"/>
    </location>
</feature>
<dbReference type="Gene3D" id="2.60.40.10">
    <property type="entry name" value="Immunoglobulins"/>
    <property type="match status" value="4"/>
</dbReference>
<evidence type="ECO:0000313" key="5">
    <source>
        <dbReference type="EMBL" id="MFC4819968.1"/>
    </source>
</evidence>
<dbReference type="Proteomes" id="UP001595886">
    <property type="component" value="Unassembled WGS sequence"/>
</dbReference>
<dbReference type="InterPro" id="IPR003344">
    <property type="entry name" value="Big_1_dom"/>
</dbReference>
<dbReference type="SMART" id="SM00634">
    <property type="entry name" value="BID_1"/>
    <property type="match status" value="4"/>
</dbReference>
<dbReference type="EMBL" id="JBHSHD010000006">
    <property type="protein sequence ID" value="MFC4819968.1"/>
    <property type="molecule type" value="Genomic_DNA"/>
</dbReference>
<dbReference type="InterPro" id="IPR013431">
    <property type="entry name" value="Delta_60_rpt"/>
</dbReference>
<dbReference type="SUPFAM" id="SSF50993">
    <property type="entry name" value="Peptidase/esterase 'gauge' domain"/>
    <property type="match status" value="1"/>
</dbReference>
<dbReference type="Pfam" id="PF02369">
    <property type="entry name" value="Big_1"/>
    <property type="match status" value="2"/>
</dbReference>
<dbReference type="SUPFAM" id="SSF74853">
    <property type="entry name" value="Lamin A/C globular tail domain"/>
    <property type="match status" value="2"/>
</dbReference>
<evidence type="ECO:0000256" key="1">
    <source>
        <dbReference type="ARBA" id="ARBA00010116"/>
    </source>
</evidence>
<dbReference type="PROSITE" id="PS51127">
    <property type="entry name" value="BIG1"/>
    <property type="match status" value="1"/>
</dbReference>
<dbReference type="PROSITE" id="PS51841">
    <property type="entry name" value="LTD"/>
    <property type="match status" value="2"/>
</dbReference>
<feature type="domain" description="Big-1" evidence="3">
    <location>
        <begin position="1108"/>
        <end position="1204"/>
    </location>
</feature>
<dbReference type="SUPFAM" id="SSF49373">
    <property type="entry name" value="Invasin/intimin cell-adhesion fragments"/>
    <property type="match status" value="4"/>
</dbReference>
<keyword evidence="6" id="KW-1185">Reference proteome</keyword>
<dbReference type="SUPFAM" id="SSF101908">
    <property type="entry name" value="Putative isomerase YbhE"/>
    <property type="match status" value="1"/>
</dbReference>
<sequence length="1901" mass="193096">MNRVIDSRKSNMSYTLVFRWLLPIVLCIAALGKAPSATAQSAYDGFNPPPLNNGFPTSVAVQADGKVLIAGYFQLDNGSIARLLADGSHDSTFSVHSFSTTKVLDLAVRSDGSVLVAGDLTPSSVDGVVALLNGDGSTVFHRLGLANGSVRTIAGQPDGKILIAGAFTRVDGQPRPRIARLNPDGSLDESYAPSTGANAPIARLLVQPDGKVVVAGEFTEVGGQPRVRIARLNSDGSLDAGFQLQTGTNDAIAALALQADGKILIAGAFTAAGHGVRHRIARLNTDGSLDDTFRPAPGPNAAVNDIALQPDGSVLIAGNFLAVDGQPRTRVARLRPDGTLDERFPPNAAHGREAPATTGANSSILGLALQQDGKVVMVGSFNEVDGKPRSGIARLNTDGSFDADLEIGPQMAILAWNGGSASGSLSATTVQPDGKYLVGGRFDESHGVPRKGVVRFNADGSLDLGFDPGAGPSYPWTDGQDAFGVDAVVLQPDGKVLVGGSFTTFDGLPQPGFVRLDDDGRVDPGFVLPPLHPETSLTLIPRVTQIALQADGNVLIAGSIRTEADRGHRKILRVRPDGSLDPGFAPYDFSSTIPWASYVNALALQRDGRILLGIEAGDSNGIHLRELIRLQPDGSLDPSFALVLDLDVNTAGIEQILPQPDGKILIVGGFVEIHGQRQTSIARLDPEDGSLDAAFVSDVTVPGDQPHISHAALQSDGSILIGGSPQFLIDGATTGKVARLFNDGLLDRRFDFTPPAGPSAAGGAALLSLDASGKALLAGSFQWLYPGTQCCDSIARLQTRDAARHSLSLTGDLTGVEWLRSGVGPEFARVSFEGSVDGERWETLGEGAPLPCEGGDCGLGSFAPALAAGHSSAAPAGVANPPTFARNRTTGGMDRVAMFDGRPAAASTARSAGTERGGPGIAKVVIRQVYGGSTTSSLIRRDFIELFNAGDAPQDLNGWSVQYALAGLDNWQATVLPDVTLQPGQYYLIQEGGAGSDVGALPTPDAIGNIDLGTNTGKVALVRSTALLTGTCPTTPAIASLVGYGTGANCYEGASTGQLSSALAAVRGDAGCTDGFNNQTDFALTAPTPRNGASAFHVCSADGVQAAIAAVDGASQSAPANLPFAVPLKVRVTDAGGNPVPGAAVGFDGPAAGASAALSPDMARTNAQGEAVVIATASPALGSYVVTARVAGVGTVASFALANVAEGSPASIVVTGGASQETPVNQPFAAPLAVRVVDAFGTPVANASIRFGAPQTGARALLASTDVLTDGNGEASVAARANRMVGNHVATATVAGLAAVDFPLTNTPGPDGRIVISQVFISGAAYDSRFIELFNAGDAPQDLTGWSVQYARADQQAWAATALTGFTLQPGQYYLIQQRSNGSGGAPLPTPDAVGTLNMLDAAGKVALVRNTAALTGFCPSDDANVVDFVGYGTFTPCAEYRPIAVSTLANQAALRAGSGCTDTGDNGADFLLGTPSPRTTSTPANPCSTGSLEISGGTPQETTVYRPFPAALAVRVIDALGNPVSGRTIQFNVPGSGASAVLSASSAVTDANGIGSTIATANHVAGSYLVTASASGIDGSVGFELSNTPAALIAASGTPQRTVVDQAFQAPLVVRLTGSDGAPIPNIQVSFTAPGSGASALLSSATATTDSNGTANVTAIANDVAGEYGITANVIGASATAVFALAQTGLPTGSWRGWAIADVNLPRNRNVWIRARGFTADGSIHESVKVFHPAGGYTATPVAGAHGRIEPAIAQGGEAGTVLGFTIVPDAGHGISEVTGCGGSLNGSVYLTAPLTMDCEVTARFGADVITHTVNASAGAGGAISPSGALTVTEGQTMSFVLLPDAGQRTAAVDGTCGGALVEDVFTTAPVAMDCTVQARFEPAAEPDRLFVDGFDGASP</sequence>
<feature type="region of interest" description="Disordered" evidence="2">
    <location>
        <begin position="1477"/>
        <end position="1499"/>
    </location>
</feature>
<name>A0ABV9QRI0_9GAMM</name>
<proteinExistence type="inferred from homology"/>
<feature type="domain" description="LTD" evidence="4">
    <location>
        <begin position="1302"/>
        <end position="1434"/>
    </location>
</feature>
<evidence type="ECO:0000259" key="3">
    <source>
        <dbReference type="PROSITE" id="PS51127"/>
    </source>
</evidence>
<evidence type="ECO:0000313" key="6">
    <source>
        <dbReference type="Proteomes" id="UP001595886"/>
    </source>
</evidence>
<dbReference type="SUPFAM" id="SSF63829">
    <property type="entry name" value="Calcium-dependent phosphotriesterase"/>
    <property type="match status" value="1"/>
</dbReference>
<feature type="domain" description="LTD" evidence="4">
    <location>
        <begin position="910"/>
        <end position="1046"/>
    </location>
</feature>
<organism evidence="5 6">
    <name type="scientific">Dokdonella ginsengisoli</name>
    <dbReference type="NCBI Taxonomy" id="363846"/>
    <lineage>
        <taxon>Bacteria</taxon>
        <taxon>Pseudomonadati</taxon>
        <taxon>Pseudomonadota</taxon>
        <taxon>Gammaproteobacteria</taxon>
        <taxon>Lysobacterales</taxon>
        <taxon>Rhodanobacteraceae</taxon>
        <taxon>Dokdonella</taxon>
    </lineage>
</organism>
<dbReference type="InterPro" id="IPR008964">
    <property type="entry name" value="Invasin/intimin_cell_adhesion"/>
</dbReference>
<reference evidence="6" key="1">
    <citation type="journal article" date="2019" name="Int. J. Syst. Evol. Microbiol.">
        <title>The Global Catalogue of Microorganisms (GCM) 10K type strain sequencing project: providing services to taxonomists for standard genome sequencing and annotation.</title>
        <authorList>
            <consortium name="The Broad Institute Genomics Platform"/>
            <consortium name="The Broad Institute Genome Sequencing Center for Infectious Disease"/>
            <person name="Wu L."/>
            <person name="Ma J."/>
        </authorList>
    </citation>
    <scope>NUCLEOTIDE SEQUENCE [LARGE SCALE GENOMIC DNA]</scope>
    <source>
        <strain evidence="6">CCUG 30340</strain>
    </source>
</reference>
<comment type="caution">
    <text evidence="5">The sequence shown here is derived from an EMBL/GenBank/DDBJ whole genome shotgun (WGS) entry which is preliminary data.</text>
</comment>
<gene>
    <name evidence="5" type="ORF">ACFO6Q_06515</name>
</gene>
<dbReference type="NCBIfam" id="TIGR02608">
    <property type="entry name" value="delta_60_rpt"/>
    <property type="match status" value="12"/>
</dbReference>
<dbReference type="InterPro" id="IPR036415">
    <property type="entry name" value="Lamin_tail_dom_sf"/>
</dbReference>
<accession>A0ABV9QRI0</accession>
<dbReference type="RefSeq" id="WP_380019784.1">
    <property type="nucleotide sequence ID" value="NZ_JBHSHD010000006.1"/>
</dbReference>
<dbReference type="InterPro" id="IPR013783">
    <property type="entry name" value="Ig-like_fold"/>
</dbReference>
<protein>
    <submittedName>
        <fullName evidence="5">Ig-like domain-containing protein</fullName>
    </submittedName>
</protein>
<dbReference type="Pfam" id="PF00932">
    <property type="entry name" value="LTD"/>
    <property type="match status" value="2"/>
</dbReference>
<dbReference type="Pfam" id="PF17164">
    <property type="entry name" value="DUF5122"/>
    <property type="match status" value="12"/>
</dbReference>
<dbReference type="Gene3D" id="2.80.10.50">
    <property type="match status" value="7"/>
</dbReference>
<dbReference type="InterPro" id="IPR001322">
    <property type="entry name" value="Lamin_tail_dom"/>
</dbReference>
<comment type="similarity">
    <text evidence="1">Belongs to the intimin/invasin family.</text>
</comment>